<dbReference type="RefSeq" id="WP_289606638.1">
    <property type="nucleotide sequence ID" value="NZ_JAUDCG010000002.1"/>
</dbReference>
<evidence type="ECO:0000256" key="2">
    <source>
        <dbReference type="SAM" id="SignalP"/>
    </source>
</evidence>
<evidence type="ECO:0000256" key="1">
    <source>
        <dbReference type="SAM" id="MobiDB-lite"/>
    </source>
</evidence>
<evidence type="ECO:0000313" key="4">
    <source>
        <dbReference type="Proteomes" id="UP001529340"/>
    </source>
</evidence>
<gene>
    <name evidence="3" type="ORF">QUV96_00770</name>
</gene>
<evidence type="ECO:0000313" key="3">
    <source>
        <dbReference type="EMBL" id="MDM8156166.1"/>
    </source>
</evidence>
<feature type="signal peptide" evidence="2">
    <location>
        <begin position="1"/>
        <end position="22"/>
    </location>
</feature>
<name>A0ABT7U956_9FIRM</name>
<keyword evidence="2" id="KW-0732">Signal</keyword>
<reference evidence="4" key="1">
    <citation type="submission" date="2023-06" db="EMBL/GenBank/DDBJ databases">
        <title>Identification and characterization of horizontal gene transfer across gut microbiota members of farm animals based on homology search.</title>
        <authorList>
            <person name="Zeman M."/>
            <person name="Kubasova T."/>
            <person name="Jahodarova E."/>
            <person name="Nykrynova M."/>
            <person name="Rychlik I."/>
        </authorList>
    </citation>
    <scope>NUCLEOTIDE SEQUENCE [LARGE SCALE GENOMIC DNA]</scope>
    <source>
        <strain evidence="4">ET39</strain>
    </source>
</reference>
<dbReference type="EMBL" id="JAUDCG010000002">
    <property type="protein sequence ID" value="MDM8156166.1"/>
    <property type="molecule type" value="Genomic_DNA"/>
</dbReference>
<organism evidence="3 4">
    <name type="scientific">Amedibacillus dolichus</name>
    <dbReference type="NCBI Taxonomy" id="31971"/>
    <lineage>
        <taxon>Bacteria</taxon>
        <taxon>Bacillati</taxon>
        <taxon>Bacillota</taxon>
        <taxon>Erysipelotrichia</taxon>
        <taxon>Erysipelotrichales</taxon>
        <taxon>Erysipelotrichaceae</taxon>
        <taxon>Amedibacillus</taxon>
    </lineage>
</organism>
<proteinExistence type="predicted"/>
<feature type="chain" id="PRO_5045408562" evidence="2">
    <location>
        <begin position="23"/>
        <end position="224"/>
    </location>
</feature>
<protein>
    <submittedName>
        <fullName evidence="3">Uncharacterized protein</fullName>
    </submittedName>
</protein>
<dbReference type="PROSITE" id="PS51257">
    <property type="entry name" value="PROKAR_LIPOPROTEIN"/>
    <property type="match status" value="1"/>
</dbReference>
<dbReference type="Proteomes" id="UP001529340">
    <property type="component" value="Unassembled WGS sequence"/>
</dbReference>
<keyword evidence="4" id="KW-1185">Reference proteome</keyword>
<feature type="region of interest" description="Disordered" evidence="1">
    <location>
        <begin position="106"/>
        <end position="132"/>
    </location>
</feature>
<accession>A0ABT7U956</accession>
<sequence>MKKQIGICLSTIILLLCGCAGNSEENTLTAATLSCEQDWVDAGEPLEIRYAIEPADTSLTKDSFSLSGGTITLQEGSAWFSSEEPGTYEITLSEGDVRSNTLTISVRTPEEQSEGTATEDTLPATDEEATPHNAPMRVDDLLKQASAYAGSGVQVWVQGDLPQSPITDENGELQTILWNDDHSRYLILKGEIETGGCRAAIIGTMESDAQGRYVIYVDNIKAMD</sequence>
<reference evidence="3 4" key="2">
    <citation type="submission" date="2023-06" db="EMBL/GenBank/DDBJ databases">
        <title>Identification and characterization of horizontal gene transfer across gut microbiota members of farm animals based on homology search.</title>
        <authorList>
            <person name="Schwarzerova J."/>
            <person name="Nykrynova M."/>
            <person name="Jureckova K."/>
            <person name="Cejkova D."/>
            <person name="Rychlik I."/>
        </authorList>
    </citation>
    <scope>NUCLEOTIDE SEQUENCE [LARGE SCALE GENOMIC DNA]</scope>
    <source>
        <strain evidence="3 4">ET39</strain>
    </source>
</reference>
<comment type="caution">
    <text evidence="3">The sequence shown here is derived from an EMBL/GenBank/DDBJ whole genome shotgun (WGS) entry which is preliminary data.</text>
</comment>